<reference evidence="3 4" key="1">
    <citation type="submission" date="2024-09" db="EMBL/GenBank/DDBJ databases">
        <authorList>
            <person name="Sun Q."/>
            <person name="Mori K."/>
        </authorList>
    </citation>
    <scope>NUCLEOTIDE SEQUENCE [LARGE SCALE GENOMIC DNA]</scope>
    <source>
        <strain evidence="3 4">CECT 7682</strain>
    </source>
</reference>
<evidence type="ECO:0000259" key="2">
    <source>
        <dbReference type="Pfam" id="PF13767"/>
    </source>
</evidence>
<protein>
    <submittedName>
        <fullName evidence="3">DUF4168 domain-containing protein</fullName>
    </submittedName>
</protein>
<evidence type="ECO:0000256" key="1">
    <source>
        <dbReference type="SAM" id="SignalP"/>
    </source>
</evidence>
<feature type="domain" description="DUF4168" evidence="2">
    <location>
        <begin position="28"/>
        <end position="87"/>
    </location>
</feature>
<gene>
    <name evidence="3" type="ORF">ACFFUR_02990</name>
</gene>
<keyword evidence="1" id="KW-0732">Signal</keyword>
<keyword evidence="4" id="KW-1185">Reference proteome</keyword>
<dbReference type="RefSeq" id="WP_290246999.1">
    <property type="nucleotide sequence ID" value="NZ_JAUFQT010000001.1"/>
</dbReference>
<name>A0ABV5J3K3_9BACT</name>
<sequence length="163" mass="18752">MTYLKELKVISLFSVLMICMVGLPVMAQQASLEVNEDFTDEEYQKFVKINTEIIPVQQEVQGKMMKVIQEEGLDIKRFQELAQAQQTGGLKDASSNAEELAKFNKAGQRVMKMQKEVQTLVQEVITNNELSLQKFQEISLAYNQSDKVRKKIDDLIKKEMEKE</sequence>
<comment type="caution">
    <text evidence="3">The sequence shown here is derived from an EMBL/GenBank/DDBJ whole genome shotgun (WGS) entry which is preliminary data.</text>
</comment>
<dbReference type="EMBL" id="JBHMEW010000008">
    <property type="protein sequence ID" value="MFB9210755.1"/>
    <property type="molecule type" value="Genomic_DNA"/>
</dbReference>
<proteinExistence type="predicted"/>
<accession>A0ABV5J3K3</accession>
<dbReference type="Proteomes" id="UP001589654">
    <property type="component" value="Unassembled WGS sequence"/>
</dbReference>
<evidence type="ECO:0000313" key="4">
    <source>
        <dbReference type="Proteomes" id="UP001589654"/>
    </source>
</evidence>
<evidence type="ECO:0000313" key="3">
    <source>
        <dbReference type="EMBL" id="MFB9210755.1"/>
    </source>
</evidence>
<organism evidence="3 4">
    <name type="scientific">Echinicola jeungdonensis</name>
    <dbReference type="NCBI Taxonomy" id="709343"/>
    <lineage>
        <taxon>Bacteria</taxon>
        <taxon>Pseudomonadati</taxon>
        <taxon>Bacteroidota</taxon>
        <taxon>Cytophagia</taxon>
        <taxon>Cytophagales</taxon>
        <taxon>Cyclobacteriaceae</taxon>
        <taxon>Echinicola</taxon>
    </lineage>
</organism>
<feature type="signal peptide" evidence="1">
    <location>
        <begin position="1"/>
        <end position="27"/>
    </location>
</feature>
<dbReference type="Pfam" id="PF13767">
    <property type="entry name" value="DUF4168"/>
    <property type="match status" value="1"/>
</dbReference>
<dbReference type="InterPro" id="IPR025433">
    <property type="entry name" value="DUF4168"/>
</dbReference>
<feature type="chain" id="PRO_5045612045" evidence="1">
    <location>
        <begin position="28"/>
        <end position="163"/>
    </location>
</feature>